<keyword evidence="9" id="KW-1185">Reference proteome</keyword>
<name>A0A1L6MYM8_9BACT</name>
<evidence type="ECO:0000256" key="2">
    <source>
        <dbReference type="ARBA" id="ARBA00022764"/>
    </source>
</evidence>
<evidence type="ECO:0000256" key="1">
    <source>
        <dbReference type="ARBA" id="ARBA00022729"/>
    </source>
</evidence>
<evidence type="ECO:0000313" key="8">
    <source>
        <dbReference type="EMBL" id="APS00691.1"/>
    </source>
</evidence>
<keyword evidence="3 6" id="KW-0697">Rotamase</keyword>
<evidence type="ECO:0000256" key="4">
    <source>
        <dbReference type="ARBA" id="ARBA00023186"/>
    </source>
</evidence>
<dbReference type="Gene3D" id="3.10.50.40">
    <property type="match status" value="1"/>
</dbReference>
<dbReference type="InterPro" id="IPR015391">
    <property type="entry name" value="SurA_N"/>
</dbReference>
<dbReference type="PANTHER" id="PTHR47637:SF1">
    <property type="entry name" value="CHAPERONE SURA"/>
    <property type="match status" value="1"/>
</dbReference>
<proteinExistence type="predicted"/>
<dbReference type="KEGG" id="pabo:BCY86_08380"/>
<dbReference type="Pfam" id="PF09312">
    <property type="entry name" value="SurA_N"/>
    <property type="match status" value="1"/>
</dbReference>
<evidence type="ECO:0000256" key="3">
    <source>
        <dbReference type="ARBA" id="ARBA00023110"/>
    </source>
</evidence>
<dbReference type="GO" id="GO:0003755">
    <property type="term" value="F:peptidyl-prolyl cis-trans isomerase activity"/>
    <property type="evidence" value="ECO:0007669"/>
    <property type="project" value="UniProtKB-KW"/>
</dbReference>
<dbReference type="PROSITE" id="PS50198">
    <property type="entry name" value="PPIC_PPIASE_2"/>
    <property type="match status" value="1"/>
</dbReference>
<feature type="domain" description="PpiC" evidence="7">
    <location>
        <begin position="197"/>
        <end position="287"/>
    </location>
</feature>
<evidence type="ECO:0000256" key="5">
    <source>
        <dbReference type="ARBA" id="ARBA00023235"/>
    </source>
</evidence>
<gene>
    <name evidence="8" type="ORF">BCY86_08380</name>
</gene>
<organism evidence="8 9">
    <name type="scientific">Pajaroellobacter abortibovis</name>
    <dbReference type="NCBI Taxonomy" id="1882918"/>
    <lineage>
        <taxon>Bacteria</taxon>
        <taxon>Pseudomonadati</taxon>
        <taxon>Myxococcota</taxon>
        <taxon>Polyangia</taxon>
        <taxon>Polyangiales</taxon>
        <taxon>Polyangiaceae</taxon>
    </lineage>
</organism>
<keyword evidence="4" id="KW-0143">Chaperone</keyword>
<keyword evidence="2" id="KW-0574">Periplasm</keyword>
<evidence type="ECO:0000313" key="9">
    <source>
        <dbReference type="Proteomes" id="UP000185544"/>
    </source>
</evidence>
<dbReference type="SUPFAM" id="SSF109998">
    <property type="entry name" value="Triger factor/SurA peptide-binding domain-like"/>
    <property type="match status" value="1"/>
</dbReference>
<dbReference type="PANTHER" id="PTHR47637">
    <property type="entry name" value="CHAPERONE SURA"/>
    <property type="match status" value="1"/>
</dbReference>
<dbReference type="EMBL" id="CP016908">
    <property type="protein sequence ID" value="APS00691.1"/>
    <property type="molecule type" value="Genomic_DNA"/>
</dbReference>
<dbReference type="AlphaFoldDB" id="A0A1L6MYM8"/>
<dbReference type="Gene3D" id="1.10.4030.10">
    <property type="entry name" value="Porin chaperone SurA, peptide-binding domain"/>
    <property type="match status" value="1"/>
</dbReference>
<dbReference type="InterPro" id="IPR046357">
    <property type="entry name" value="PPIase_dom_sf"/>
</dbReference>
<dbReference type="SUPFAM" id="SSF54534">
    <property type="entry name" value="FKBP-like"/>
    <property type="match status" value="1"/>
</dbReference>
<dbReference type="Pfam" id="PF00639">
    <property type="entry name" value="Rotamase"/>
    <property type="match status" value="1"/>
</dbReference>
<dbReference type="InterPro" id="IPR027304">
    <property type="entry name" value="Trigger_fact/SurA_dom_sf"/>
</dbReference>
<keyword evidence="1" id="KW-0732">Signal</keyword>
<dbReference type="InterPro" id="IPR050280">
    <property type="entry name" value="OMP_Chaperone_SurA"/>
</dbReference>
<sequence length="345" mass="39206">MRREGGKGESVKQSVSLMILLKKAFPLIALVFFALFEREQTGEAAIVERIVAVVGEEPIWFTDLNQRARPDLMRMAAAVQDPAQVTAASSEIYRAVLDRMITEHLEFAFAKNAHIAVTLEEVDRALGEIAQRARLSIPELLVEAQHIGLTEQEYREEFKRQLLEGKLVQLRVRERVRVTEQDAHAAYRRFLKEIGEEPIVEFRVLALRLSNGEGGATVLEDRRALAYTLLERARAGEDFCALVEAYSDDFQTKQTCGSRGLQPVKTLIPVIQRALEGMKEGEVSDPVMDDPEAILILQLVHEPGIPSYESLHDQMLNRAFQKEMEQQLKAWREELKRGVYIDVRL</sequence>
<dbReference type="STRING" id="1882918.BCY86_08380"/>
<accession>A0A1L6MYM8</accession>
<keyword evidence="5 6" id="KW-0413">Isomerase</keyword>
<evidence type="ECO:0000256" key="6">
    <source>
        <dbReference type="PROSITE-ProRule" id="PRU00278"/>
    </source>
</evidence>
<reference evidence="8 9" key="1">
    <citation type="submission" date="2016-08" db="EMBL/GenBank/DDBJ databases">
        <title>Identification and validation of antigenic proteins from Pajaroellobacter abortibovis using de-novo genome sequence assembly and reverse vaccinology.</title>
        <authorList>
            <person name="Welly B.T."/>
            <person name="Miller M.R."/>
            <person name="Stott J.L."/>
            <person name="Blanchard M.T."/>
            <person name="Islas-Trejo A.D."/>
            <person name="O'Rourke S.M."/>
            <person name="Young A.E."/>
            <person name="Medrano J.F."/>
            <person name="Van Eenennaam A.L."/>
        </authorList>
    </citation>
    <scope>NUCLEOTIDE SEQUENCE [LARGE SCALE GENOMIC DNA]</scope>
    <source>
        <strain evidence="8 9">BTF92-0548A/99-0131</strain>
    </source>
</reference>
<dbReference type="InterPro" id="IPR000297">
    <property type="entry name" value="PPIase_PpiC"/>
</dbReference>
<protein>
    <recommendedName>
        <fullName evidence="7">PpiC domain-containing protein</fullName>
    </recommendedName>
</protein>
<evidence type="ECO:0000259" key="7">
    <source>
        <dbReference type="PROSITE" id="PS50198"/>
    </source>
</evidence>
<dbReference type="Proteomes" id="UP000185544">
    <property type="component" value="Chromosome"/>
</dbReference>